<evidence type="ECO:0000313" key="2">
    <source>
        <dbReference type="EMBL" id="EKX63310.1"/>
    </source>
</evidence>
<evidence type="ECO:0000313" key="3">
    <source>
        <dbReference type="Proteomes" id="UP000010411"/>
    </source>
</evidence>
<accession>L1KS77</accession>
<gene>
    <name evidence="2" type="ORF">STRIP9103_05104</name>
</gene>
<protein>
    <submittedName>
        <fullName evidence="2">Uncharacterized protein</fullName>
    </submittedName>
</protein>
<dbReference type="EMBL" id="AEJC01000440">
    <property type="protein sequence ID" value="EKX63310.1"/>
    <property type="molecule type" value="Genomic_DNA"/>
</dbReference>
<organism evidence="2 3">
    <name type="scientific">Streptomyces ipomoeae 91-03</name>
    <dbReference type="NCBI Taxonomy" id="698759"/>
    <lineage>
        <taxon>Bacteria</taxon>
        <taxon>Bacillati</taxon>
        <taxon>Actinomycetota</taxon>
        <taxon>Actinomycetes</taxon>
        <taxon>Kitasatosporales</taxon>
        <taxon>Streptomycetaceae</taxon>
        <taxon>Streptomyces</taxon>
    </lineage>
</organism>
<comment type="caution">
    <text evidence="2">The sequence shown here is derived from an EMBL/GenBank/DDBJ whole genome shotgun (WGS) entry which is preliminary data.</text>
</comment>
<dbReference type="AlphaFoldDB" id="L1KS77"/>
<feature type="compositionally biased region" description="Basic residues" evidence="1">
    <location>
        <begin position="50"/>
        <end position="61"/>
    </location>
</feature>
<feature type="region of interest" description="Disordered" evidence="1">
    <location>
        <begin position="1"/>
        <end position="61"/>
    </location>
</feature>
<sequence length="61" mass="6530">MEFQEAAGHGMNLSSGRTRNGRLGKAGFIPCTIDAAAPAEDHCPSPGTRSGRHPCRRRLEP</sequence>
<dbReference type="Proteomes" id="UP000010411">
    <property type="component" value="Unassembled WGS sequence"/>
</dbReference>
<name>L1KS77_9ACTN</name>
<keyword evidence="3" id="KW-1185">Reference proteome</keyword>
<reference evidence="2 3" key="1">
    <citation type="submission" date="2012-11" db="EMBL/GenBank/DDBJ databases">
        <authorList>
            <person name="Huguet-Tapia J.C."/>
            <person name="Durkin A.S."/>
            <person name="Pettis G.S."/>
            <person name="Badger J.H."/>
        </authorList>
    </citation>
    <scope>NUCLEOTIDE SEQUENCE [LARGE SCALE GENOMIC DNA]</scope>
    <source>
        <strain evidence="2 3">91-03</strain>
    </source>
</reference>
<proteinExistence type="predicted"/>
<evidence type="ECO:0000256" key="1">
    <source>
        <dbReference type="SAM" id="MobiDB-lite"/>
    </source>
</evidence>